<accession>A0A8A4TQE9</accession>
<organism evidence="2 3">
    <name type="scientific">Sulfidibacter corallicola</name>
    <dbReference type="NCBI Taxonomy" id="2818388"/>
    <lineage>
        <taxon>Bacteria</taxon>
        <taxon>Pseudomonadati</taxon>
        <taxon>Acidobacteriota</taxon>
        <taxon>Holophagae</taxon>
        <taxon>Acanthopleuribacterales</taxon>
        <taxon>Acanthopleuribacteraceae</taxon>
        <taxon>Sulfidibacter</taxon>
    </lineage>
</organism>
<keyword evidence="2" id="KW-0378">Hydrolase</keyword>
<reference evidence="2" key="1">
    <citation type="submission" date="2021-03" db="EMBL/GenBank/DDBJ databases">
        <title>Acanthopleuribacteraceae sp. M133.</title>
        <authorList>
            <person name="Wang G."/>
        </authorList>
    </citation>
    <scope>NUCLEOTIDE SEQUENCE</scope>
    <source>
        <strain evidence="2">M133</strain>
    </source>
</reference>
<feature type="domain" description="HNH" evidence="1">
    <location>
        <begin position="66"/>
        <end position="110"/>
    </location>
</feature>
<keyword evidence="2" id="KW-0540">Nuclease</keyword>
<gene>
    <name evidence="2" type="ORF">J3U87_04860</name>
</gene>
<dbReference type="Pfam" id="PF01844">
    <property type="entry name" value="HNH"/>
    <property type="match status" value="1"/>
</dbReference>
<name>A0A8A4TQE9_SULCO</name>
<dbReference type="GO" id="GO:0008270">
    <property type="term" value="F:zinc ion binding"/>
    <property type="evidence" value="ECO:0007669"/>
    <property type="project" value="InterPro"/>
</dbReference>
<sequence length="348" mass="39663">MIRLHRLDLSDEAEKDLLDLKANITDVGSARKRSARALFNRARQANLFQKKVISTLSGMNGRSQRCFYCLSDRGSAVDHYRPIDDDPDAAFNWDNYILACSVCNSSEKNKAFPVDEAGKPTLLNPVDVDPHAYLPLNKIGEFLWFDEETDETPEVKRVRSVNNATLKYLGLNEYQDLIHERGSAWVMIETLLPMLTRNTDQRAAEIKKMLTESPLVLSVLAFMVHIYSNHSEPLEYLGERLYRAIADCPETQKWVDPELRSRPEEHRIMQELCGKRCVDVQTTGDDHCIHFEEDISVSTRASNAPEAKGKKLLHAYNRKGKVVFQFHGLELVAPPSHWTIGPRPDSEI</sequence>
<dbReference type="GO" id="GO:0004519">
    <property type="term" value="F:endonuclease activity"/>
    <property type="evidence" value="ECO:0007669"/>
    <property type="project" value="UniProtKB-KW"/>
</dbReference>
<evidence type="ECO:0000259" key="1">
    <source>
        <dbReference type="Pfam" id="PF01844"/>
    </source>
</evidence>
<dbReference type="Proteomes" id="UP000663929">
    <property type="component" value="Chromosome"/>
</dbReference>
<dbReference type="Gene3D" id="1.10.30.50">
    <property type="match status" value="1"/>
</dbReference>
<dbReference type="AlphaFoldDB" id="A0A8A4TQE9"/>
<dbReference type="InterPro" id="IPR002711">
    <property type="entry name" value="HNH"/>
</dbReference>
<dbReference type="EMBL" id="CP071793">
    <property type="protein sequence ID" value="QTD51780.1"/>
    <property type="molecule type" value="Genomic_DNA"/>
</dbReference>
<dbReference type="RefSeq" id="WP_237381901.1">
    <property type="nucleotide sequence ID" value="NZ_CP071793.1"/>
</dbReference>
<keyword evidence="2" id="KW-0255">Endonuclease</keyword>
<evidence type="ECO:0000313" key="2">
    <source>
        <dbReference type="EMBL" id="QTD51780.1"/>
    </source>
</evidence>
<dbReference type="GO" id="GO:0003676">
    <property type="term" value="F:nucleic acid binding"/>
    <property type="evidence" value="ECO:0007669"/>
    <property type="project" value="InterPro"/>
</dbReference>
<proteinExistence type="predicted"/>
<protein>
    <submittedName>
        <fullName evidence="2">HNH endonuclease</fullName>
    </submittedName>
</protein>
<evidence type="ECO:0000313" key="3">
    <source>
        <dbReference type="Proteomes" id="UP000663929"/>
    </source>
</evidence>
<dbReference type="KEGG" id="scor:J3U87_04860"/>
<keyword evidence="3" id="KW-1185">Reference proteome</keyword>